<dbReference type="Proteomes" id="UP000004221">
    <property type="component" value="Unassembled WGS sequence"/>
</dbReference>
<protein>
    <submittedName>
        <fullName evidence="2">Uncharacterized protein</fullName>
    </submittedName>
</protein>
<sequence>MTTPVGQWLGAGGLAAKPPRMVDGAGRREWTSSVVAPHTG</sequence>
<gene>
    <name evidence="2" type="ORF">NITHO_1500004</name>
</gene>
<feature type="region of interest" description="Disordered" evidence="1">
    <location>
        <begin position="1"/>
        <end position="40"/>
    </location>
</feature>
<organism evidence="2 3">
    <name type="scientific">Nitrolancea hollandica Lb</name>
    <dbReference type="NCBI Taxonomy" id="1129897"/>
    <lineage>
        <taxon>Bacteria</taxon>
        <taxon>Pseudomonadati</taxon>
        <taxon>Thermomicrobiota</taxon>
        <taxon>Thermomicrobia</taxon>
        <taxon>Sphaerobacterales</taxon>
        <taxon>Sphaerobacterineae</taxon>
        <taxon>Sphaerobacteraceae</taxon>
        <taxon>Nitrolancea</taxon>
    </lineage>
</organism>
<dbReference type="AlphaFoldDB" id="I4EDH3"/>
<reference evidence="2 3" key="1">
    <citation type="journal article" date="2012" name="ISME J.">
        <title>Nitrification expanded: discovery, physiology and genomics of a nitrite-oxidizing bacterium from the phylum Chloroflexi.</title>
        <authorList>
            <person name="Sorokin D.Y."/>
            <person name="Lucker S."/>
            <person name="Vejmelkova D."/>
            <person name="Kostrikina N.A."/>
            <person name="Kleerebezem R."/>
            <person name="Rijpstra W.I."/>
            <person name="Damste J.S."/>
            <person name="Le Paslier D."/>
            <person name="Muyzer G."/>
            <person name="Wagner M."/>
            <person name="van Loosdrecht M.C."/>
            <person name="Daims H."/>
        </authorList>
    </citation>
    <scope>NUCLEOTIDE SEQUENCE [LARGE SCALE GENOMIC DNA]</scope>
    <source>
        <strain evidence="3">none</strain>
    </source>
</reference>
<evidence type="ECO:0000313" key="3">
    <source>
        <dbReference type="Proteomes" id="UP000004221"/>
    </source>
</evidence>
<dbReference type="EMBL" id="CAGS01000058">
    <property type="protein sequence ID" value="CCF82735.1"/>
    <property type="molecule type" value="Genomic_DNA"/>
</dbReference>
<evidence type="ECO:0000256" key="1">
    <source>
        <dbReference type="SAM" id="MobiDB-lite"/>
    </source>
</evidence>
<keyword evidence="3" id="KW-1185">Reference proteome</keyword>
<name>I4EDH3_9BACT</name>
<accession>I4EDH3</accession>
<proteinExistence type="predicted"/>
<comment type="caution">
    <text evidence="2">The sequence shown here is derived from an EMBL/GenBank/DDBJ whole genome shotgun (WGS) entry which is preliminary data.</text>
</comment>
<evidence type="ECO:0000313" key="2">
    <source>
        <dbReference type="EMBL" id="CCF82735.1"/>
    </source>
</evidence>